<feature type="transmembrane region" description="Helical" evidence="11">
    <location>
        <begin position="82"/>
        <end position="99"/>
    </location>
</feature>
<dbReference type="PANTHER" id="PTHR30474:SF1">
    <property type="entry name" value="PEPTIDOGLYCAN GLYCOSYLTRANSFERASE MRDB"/>
    <property type="match status" value="1"/>
</dbReference>
<evidence type="ECO:0000256" key="3">
    <source>
        <dbReference type="ARBA" id="ARBA00022676"/>
    </source>
</evidence>
<dbReference type="NCBIfam" id="TIGR02210">
    <property type="entry name" value="rodA_shape"/>
    <property type="match status" value="1"/>
</dbReference>
<evidence type="ECO:0000256" key="2">
    <source>
        <dbReference type="ARBA" id="ARBA00022475"/>
    </source>
</evidence>
<keyword evidence="2" id="KW-1003">Cell membrane</keyword>
<feature type="transmembrane region" description="Helical" evidence="11">
    <location>
        <begin position="342"/>
        <end position="364"/>
    </location>
</feature>
<comment type="subcellular location">
    <subcellularLocation>
        <location evidence="1">Membrane</location>
        <topology evidence="1">Multi-pass membrane protein</topology>
    </subcellularLocation>
</comment>
<name>A0ABY7JQG4_9FIRM</name>
<keyword evidence="10" id="KW-0961">Cell wall biogenesis/degradation</keyword>
<evidence type="ECO:0000256" key="9">
    <source>
        <dbReference type="ARBA" id="ARBA00023136"/>
    </source>
</evidence>
<evidence type="ECO:0000256" key="8">
    <source>
        <dbReference type="ARBA" id="ARBA00022989"/>
    </source>
</evidence>
<evidence type="ECO:0000256" key="10">
    <source>
        <dbReference type="ARBA" id="ARBA00023316"/>
    </source>
</evidence>
<keyword evidence="8 11" id="KW-1133">Transmembrane helix</keyword>
<accession>A0ABY7JQG4</accession>
<feature type="transmembrane region" description="Helical" evidence="11">
    <location>
        <begin position="266"/>
        <end position="291"/>
    </location>
</feature>
<evidence type="ECO:0000256" key="11">
    <source>
        <dbReference type="SAM" id="Phobius"/>
    </source>
</evidence>
<feature type="transmembrane region" description="Helical" evidence="11">
    <location>
        <begin position="153"/>
        <end position="182"/>
    </location>
</feature>
<evidence type="ECO:0000256" key="1">
    <source>
        <dbReference type="ARBA" id="ARBA00004141"/>
    </source>
</evidence>
<dbReference type="PANTHER" id="PTHR30474">
    <property type="entry name" value="CELL CYCLE PROTEIN"/>
    <property type="match status" value="1"/>
</dbReference>
<dbReference type="PROSITE" id="PS00428">
    <property type="entry name" value="FTSW_RODA_SPOVE"/>
    <property type="match status" value="1"/>
</dbReference>
<dbReference type="RefSeq" id="WP_269310945.1">
    <property type="nucleotide sequence ID" value="NZ_CP114052.1"/>
</dbReference>
<organism evidence="12 13">
    <name type="scientific">Peptostreptococcus equinus</name>
    <dbReference type="NCBI Taxonomy" id="3003601"/>
    <lineage>
        <taxon>Bacteria</taxon>
        <taxon>Bacillati</taxon>
        <taxon>Bacillota</taxon>
        <taxon>Clostridia</taxon>
        <taxon>Peptostreptococcales</taxon>
        <taxon>Peptostreptococcaceae</taxon>
        <taxon>Peptostreptococcus</taxon>
    </lineage>
</organism>
<feature type="transmembrane region" description="Helical" evidence="11">
    <location>
        <begin position="50"/>
        <end position="70"/>
    </location>
</feature>
<gene>
    <name evidence="12" type="primary">rodA</name>
    <name evidence="12" type="ORF">O0R46_06625</name>
</gene>
<evidence type="ECO:0000313" key="13">
    <source>
        <dbReference type="Proteomes" id="UP001164187"/>
    </source>
</evidence>
<reference evidence="12" key="1">
    <citation type="submission" date="2022-12" db="EMBL/GenBank/DDBJ databases">
        <title>Peptostreptococcus.</title>
        <authorList>
            <person name="Lee S.H."/>
        </authorList>
    </citation>
    <scope>NUCLEOTIDE SEQUENCE</scope>
    <source>
        <strain evidence="12">CBA3647</strain>
    </source>
</reference>
<evidence type="ECO:0000256" key="6">
    <source>
        <dbReference type="ARBA" id="ARBA00022960"/>
    </source>
</evidence>
<dbReference type="Pfam" id="PF01098">
    <property type="entry name" value="FTSW_RODA_SPOVE"/>
    <property type="match status" value="1"/>
</dbReference>
<feature type="transmembrane region" description="Helical" evidence="11">
    <location>
        <begin position="303"/>
        <end position="322"/>
    </location>
</feature>
<keyword evidence="5 11" id="KW-0812">Transmembrane</keyword>
<dbReference type="InterPro" id="IPR011923">
    <property type="entry name" value="RodA/MrdB"/>
</dbReference>
<dbReference type="Proteomes" id="UP001164187">
    <property type="component" value="Chromosome"/>
</dbReference>
<dbReference type="InterPro" id="IPR001182">
    <property type="entry name" value="FtsW/RodA"/>
</dbReference>
<evidence type="ECO:0000256" key="5">
    <source>
        <dbReference type="ARBA" id="ARBA00022692"/>
    </source>
</evidence>
<feature type="transmembrane region" description="Helical" evidence="11">
    <location>
        <begin position="20"/>
        <end position="38"/>
    </location>
</feature>
<feature type="transmembrane region" description="Helical" evidence="11">
    <location>
        <begin position="194"/>
        <end position="212"/>
    </location>
</feature>
<keyword evidence="3" id="KW-0328">Glycosyltransferase</keyword>
<keyword evidence="9 11" id="KW-0472">Membrane</keyword>
<protein>
    <submittedName>
        <fullName evidence="12">Rod shape-determining protein RodA</fullName>
    </submittedName>
</protein>
<keyword evidence="6" id="KW-0133">Cell shape</keyword>
<evidence type="ECO:0000256" key="7">
    <source>
        <dbReference type="ARBA" id="ARBA00022984"/>
    </source>
</evidence>
<evidence type="ECO:0000256" key="4">
    <source>
        <dbReference type="ARBA" id="ARBA00022679"/>
    </source>
</evidence>
<proteinExistence type="predicted"/>
<keyword evidence="7" id="KW-0573">Peptidoglycan synthesis</keyword>
<dbReference type="InterPro" id="IPR018365">
    <property type="entry name" value="Cell_cycle_FtsW-rel_CS"/>
</dbReference>
<sequence length="375" mass="41938">MKRIDYNKKFRFLKSIDWKLTLIVSSIFIYGLIVLSSATHANVTGDFTQIYKQLTAFIIGIIIIAVILLFDYNNIGKYHRTLYIVSILLLAVVMIPGVGNTQFGAKSWIKIGSFNFQTSELVKTTFTLCFASVVDKNKKTINDPKTLLKLIGYMAPFIILLLLQPDLGTAIVFMFISFFMIYSAGLDNKILRKILIALLILTPIMFLFMAPHQRVRITNFFNPESSTNYQVLQSMIAIGSGGLLGKGLYNGSQNQENFLPVRDSDFIFAVIGEELGLIGMLVMLILFALLITRLLMIAKKSKNSYGTYIVMGITGMFVYQVIQNIGMTVGLMPVTGVTLPFVSYGGSSLLTSMANIGIVLNIFLRRRNTNLFKLK</sequence>
<dbReference type="EMBL" id="CP114052">
    <property type="protein sequence ID" value="WAW14283.1"/>
    <property type="molecule type" value="Genomic_DNA"/>
</dbReference>
<evidence type="ECO:0000313" key="12">
    <source>
        <dbReference type="EMBL" id="WAW14283.1"/>
    </source>
</evidence>
<keyword evidence="4" id="KW-0808">Transferase</keyword>
<keyword evidence="13" id="KW-1185">Reference proteome</keyword>